<gene>
    <name evidence="1" type="ORF">M514_15938</name>
</gene>
<organism evidence="1">
    <name type="scientific">Trichuris suis</name>
    <name type="common">pig whipworm</name>
    <dbReference type="NCBI Taxonomy" id="68888"/>
    <lineage>
        <taxon>Eukaryota</taxon>
        <taxon>Metazoa</taxon>
        <taxon>Ecdysozoa</taxon>
        <taxon>Nematoda</taxon>
        <taxon>Enoplea</taxon>
        <taxon>Dorylaimia</taxon>
        <taxon>Trichinellida</taxon>
        <taxon>Trichuridae</taxon>
        <taxon>Trichuris</taxon>
    </lineage>
</organism>
<dbReference type="Proteomes" id="UP000030758">
    <property type="component" value="Unassembled WGS sequence"/>
</dbReference>
<name>A0A085NQT2_9BILA</name>
<protein>
    <submittedName>
        <fullName evidence="1">Uncharacterized protein</fullName>
    </submittedName>
</protein>
<dbReference type="EMBL" id="KL367480">
    <property type="protein sequence ID" value="KFD71828.1"/>
    <property type="molecule type" value="Genomic_DNA"/>
</dbReference>
<sequence length="70" mass="8153">MVQPELNQTRLRVATTISHTTDWISAVTSQLFINHYSARRFILSAEYLPDLLHLREELARCHLLSCVLME</sequence>
<dbReference type="AlphaFoldDB" id="A0A085NQT2"/>
<reference evidence="1" key="1">
    <citation type="journal article" date="2014" name="Nat. Genet.">
        <title>Genome and transcriptome of the porcine whipworm Trichuris suis.</title>
        <authorList>
            <person name="Jex A.R."/>
            <person name="Nejsum P."/>
            <person name="Schwarz E.M."/>
            <person name="Hu L."/>
            <person name="Young N.D."/>
            <person name="Hall R.S."/>
            <person name="Korhonen P.K."/>
            <person name="Liao S."/>
            <person name="Thamsborg S."/>
            <person name="Xia J."/>
            <person name="Xu P."/>
            <person name="Wang S."/>
            <person name="Scheerlinck J.P."/>
            <person name="Hofmann A."/>
            <person name="Sternberg P.W."/>
            <person name="Wang J."/>
            <person name="Gasser R.B."/>
        </authorList>
    </citation>
    <scope>NUCLEOTIDE SEQUENCE [LARGE SCALE GENOMIC DNA]</scope>
    <source>
        <strain evidence="1">DCEP-RM93F</strain>
    </source>
</reference>
<accession>A0A085NQT2</accession>
<evidence type="ECO:0000313" key="1">
    <source>
        <dbReference type="EMBL" id="KFD71828.1"/>
    </source>
</evidence>
<proteinExistence type="predicted"/>